<keyword evidence="3" id="KW-0804">Transcription</keyword>
<dbReference type="AlphaFoldDB" id="A0A1H7GSZ9"/>
<keyword evidence="6" id="KW-1185">Reference proteome</keyword>
<evidence type="ECO:0000256" key="1">
    <source>
        <dbReference type="ARBA" id="ARBA00023015"/>
    </source>
</evidence>
<evidence type="ECO:0000313" key="6">
    <source>
        <dbReference type="Proteomes" id="UP000198984"/>
    </source>
</evidence>
<reference evidence="5 6" key="1">
    <citation type="submission" date="2016-10" db="EMBL/GenBank/DDBJ databases">
        <authorList>
            <person name="de Groot N.N."/>
        </authorList>
    </citation>
    <scope>NUCLEOTIDE SEQUENCE [LARGE SCALE GENOMIC DNA]</scope>
    <source>
        <strain evidence="5 6">DSM 21039</strain>
    </source>
</reference>
<proteinExistence type="predicted"/>
<dbReference type="InterPro" id="IPR000835">
    <property type="entry name" value="HTH_MarR-typ"/>
</dbReference>
<protein>
    <submittedName>
        <fullName evidence="5">DNA-binding transcriptional regulator, MarR family</fullName>
    </submittedName>
</protein>
<accession>A0A1H7GSZ9</accession>
<dbReference type="InterPro" id="IPR036388">
    <property type="entry name" value="WH-like_DNA-bd_sf"/>
</dbReference>
<dbReference type="Gene3D" id="1.10.10.10">
    <property type="entry name" value="Winged helix-like DNA-binding domain superfamily/Winged helix DNA-binding domain"/>
    <property type="match status" value="1"/>
</dbReference>
<feature type="domain" description="HTH marR-type" evidence="4">
    <location>
        <begin position="14"/>
        <end position="149"/>
    </location>
</feature>
<dbReference type="GO" id="GO:0003677">
    <property type="term" value="F:DNA binding"/>
    <property type="evidence" value="ECO:0007669"/>
    <property type="project" value="UniProtKB-KW"/>
</dbReference>
<dbReference type="PANTHER" id="PTHR42756:SF1">
    <property type="entry name" value="TRANSCRIPTIONAL REPRESSOR OF EMRAB OPERON"/>
    <property type="match status" value="1"/>
</dbReference>
<dbReference type="Proteomes" id="UP000198984">
    <property type="component" value="Unassembled WGS sequence"/>
</dbReference>
<dbReference type="PROSITE" id="PS50995">
    <property type="entry name" value="HTH_MARR_2"/>
    <property type="match status" value="1"/>
</dbReference>
<sequence>MPLSSIVFYLCFMKKELVNTLRDFNRFYTTVLGVVNNHILESDYSLTEARIIYEVNEQEGITARAIKEKLQIDEGYMSRMVAKLVKQGILKKNQSKEDKRIFALALTAKGRQIAADINRQSDEQVKSLVKHLDTKEREQLAGLIMQVKQLLEKGNAEK</sequence>
<evidence type="ECO:0000256" key="3">
    <source>
        <dbReference type="ARBA" id="ARBA00023163"/>
    </source>
</evidence>
<dbReference type="PRINTS" id="PR00598">
    <property type="entry name" value="HTHMARR"/>
</dbReference>
<evidence type="ECO:0000259" key="4">
    <source>
        <dbReference type="PROSITE" id="PS50995"/>
    </source>
</evidence>
<name>A0A1H7GSZ9_9BACT</name>
<dbReference type="SMART" id="SM00347">
    <property type="entry name" value="HTH_MARR"/>
    <property type="match status" value="1"/>
</dbReference>
<dbReference type="SUPFAM" id="SSF46785">
    <property type="entry name" value="Winged helix' DNA-binding domain"/>
    <property type="match status" value="1"/>
</dbReference>
<keyword evidence="2 5" id="KW-0238">DNA-binding</keyword>
<keyword evidence="1" id="KW-0805">Transcription regulation</keyword>
<evidence type="ECO:0000313" key="5">
    <source>
        <dbReference type="EMBL" id="SEK41313.1"/>
    </source>
</evidence>
<dbReference type="STRING" id="573321.SAMN04488505_101151"/>
<evidence type="ECO:0000256" key="2">
    <source>
        <dbReference type="ARBA" id="ARBA00023125"/>
    </source>
</evidence>
<dbReference type="EMBL" id="FOBB01000001">
    <property type="protein sequence ID" value="SEK41313.1"/>
    <property type="molecule type" value="Genomic_DNA"/>
</dbReference>
<gene>
    <name evidence="5" type="ORF">SAMN04488505_101151</name>
</gene>
<organism evidence="5 6">
    <name type="scientific">Chitinophaga rupis</name>
    <dbReference type="NCBI Taxonomy" id="573321"/>
    <lineage>
        <taxon>Bacteria</taxon>
        <taxon>Pseudomonadati</taxon>
        <taxon>Bacteroidota</taxon>
        <taxon>Chitinophagia</taxon>
        <taxon>Chitinophagales</taxon>
        <taxon>Chitinophagaceae</taxon>
        <taxon>Chitinophaga</taxon>
    </lineage>
</organism>
<dbReference type="PANTHER" id="PTHR42756">
    <property type="entry name" value="TRANSCRIPTIONAL REGULATOR, MARR"/>
    <property type="match status" value="1"/>
</dbReference>
<dbReference type="InterPro" id="IPR036390">
    <property type="entry name" value="WH_DNA-bd_sf"/>
</dbReference>
<dbReference type="GO" id="GO:0003700">
    <property type="term" value="F:DNA-binding transcription factor activity"/>
    <property type="evidence" value="ECO:0007669"/>
    <property type="project" value="InterPro"/>
</dbReference>
<dbReference type="Pfam" id="PF01047">
    <property type="entry name" value="MarR"/>
    <property type="match status" value="1"/>
</dbReference>